<evidence type="ECO:0000256" key="5">
    <source>
        <dbReference type="ARBA" id="ARBA00023136"/>
    </source>
</evidence>
<dbReference type="PANTHER" id="PTHR46795:SF1">
    <property type="entry name" value="ABC TRANSPORTER PERMEASE PROTEIN"/>
    <property type="match status" value="1"/>
</dbReference>
<evidence type="ECO:0000256" key="1">
    <source>
        <dbReference type="ARBA" id="ARBA00004651"/>
    </source>
</evidence>
<evidence type="ECO:0000256" key="6">
    <source>
        <dbReference type="SAM" id="Phobius"/>
    </source>
</evidence>
<feature type="transmembrane region" description="Helical" evidence="6">
    <location>
        <begin position="89"/>
        <end position="113"/>
    </location>
</feature>
<dbReference type="GO" id="GO:0055085">
    <property type="term" value="P:transmembrane transport"/>
    <property type="evidence" value="ECO:0007669"/>
    <property type="project" value="InterPro"/>
</dbReference>
<dbReference type="Pfam" id="PF02687">
    <property type="entry name" value="FtsX"/>
    <property type="match status" value="2"/>
</dbReference>
<keyword evidence="4 6" id="KW-1133">Transmembrane helix</keyword>
<feature type="transmembrane region" description="Helical" evidence="6">
    <location>
        <begin position="49"/>
        <end position="69"/>
    </location>
</feature>
<feature type="transmembrane region" description="Helical" evidence="6">
    <location>
        <begin position="227"/>
        <end position="246"/>
    </location>
</feature>
<protein>
    <submittedName>
        <fullName evidence="8">ABC transporter permease</fullName>
    </submittedName>
</protein>
<feature type="transmembrane region" description="Helical" evidence="6">
    <location>
        <begin position="306"/>
        <end position="331"/>
    </location>
</feature>
<comment type="subcellular location">
    <subcellularLocation>
        <location evidence="1">Cell membrane</location>
        <topology evidence="1">Multi-pass membrane protein</topology>
    </subcellularLocation>
</comment>
<dbReference type="PIRSF" id="PIRSF018968">
    <property type="entry name" value="ABC_permease_BceB"/>
    <property type="match status" value="1"/>
</dbReference>
<feature type="domain" description="ABC3 transporter permease C-terminal" evidence="7">
    <location>
        <begin position="90"/>
        <end position="206"/>
    </location>
</feature>
<dbReference type="InterPro" id="IPR027022">
    <property type="entry name" value="ABC_permease_BceB-typ"/>
</dbReference>
<feature type="transmembrane region" description="Helical" evidence="6">
    <location>
        <begin position="552"/>
        <end position="577"/>
    </location>
</feature>
<dbReference type="PANTHER" id="PTHR46795">
    <property type="entry name" value="ABC TRANSPORTER PERMEASE-RELATED-RELATED"/>
    <property type="match status" value="1"/>
</dbReference>
<feature type="transmembrane region" description="Helical" evidence="6">
    <location>
        <begin position="252"/>
        <end position="272"/>
    </location>
</feature>
<feature type="transmembrane region" description="Helical" evidence="6">
    <location>
        <begin position="181"/>
        <end position="206"/>
    </location>
</feature>
<organism evidence="8 9">
    <name type="scientific">Ktedonosporobacter rubrisoli</name>
    <dbReference type="NCBI Taxonomy" id="2509675"/>
    <lineage>
        <taxon>Bacteria</taxon>
        <taxon>Bacillati</taxon>
        <taxon>Chloroflexota</taxon>
        <taxon>Ktedonobacteria</taxon>
        <taxon>Ktedonobacterales</taxon>
        <taxon>Ktedonosporobacteraceae</taxon>
        <taxon>Ktedonosporobacter</taxon>
    </lineage>
</organism>
<reference evidence="8 9" key="1">
    <citation type="submission" date="2019-01" db="EMBL/GenBank/DDBJ databases">
        <title>Ktedonosporobacter rubrisoli SCAWS-G2.</title>
        <authorList>
            <person name="Huang Y."/>
            <person name="Yan B."/>
        </authorList>
    </citation>
    <scope>NUCLEOTIDE SEQUENCE [LARGE SCALE GENOMIC DNA]</scope>
    <source>
        <strain evidence="8 9">SCAWS-G2</strain>
    </source>
</reference>
<dbReference type="InterPro" id="IPR052536">
    <property type="entry name" value="ABC-4_Integral_Memb_Prot"/>
</dbReference>
<proteinExistence type="predicted"/>
<feature type="transmembrane region" description="Helical" evidence="6">
    <location>
        <begin position="611"/>
        <end position="634"/>
    </location>
</feature>
<evidence type="ECO:0000313" key="8">
    <source>
        <dbReference type="EMBL" id="QBD74925.1"/>
    </source>
</evidence>
<keyword evidence="5 6" id="KW-0472">Membrane</keyword>
<evidence type="ECO:0000256" key="2">
    <source>
        <dbReference type="ARBA" id="ARBA00022475"/>
    </source>
</evidence>
<feature type="domain" description="ABC3 transporter permease C-terminal" evidence="7">
    <location>
        <begin position="561"/>
        <end position="685"/>
    </location>
</feature>
<name>A0A4P6JIM6_KTERU</name>
<evidence type="ECO:0000256" key="4">
    <source>
        <dbReference type="ARBA" id="ARBA00022989"/>
    </source>
</evidence>
<dbReference type="KEGG" id="kbs:EPA93_02530"/>
<evidence type="ECO:0000259" key="7">
    <source>
        <dbReference type="Pfam" id="PF02687"/>
    </source>
</evidence>
<gene>
    <name evidence="8" type="ORF">EPA93_02530</name>
</gene>
<feature type="transmembrane region" description="Helical" evidence="6">
    <location>
        <begin position="134"/>
        <end position="161"/>
    </location>
</feature>
<keyword evidence="2" id="KW-1003">Cell membrane</keyword>
<dbReference type="InterPro" id="IPR003838">
    <property type="entry name" value="ABC3_permease_C"/>
</dbReference>
<dbReference type="AlphaFoldDB" id="A0A4P6JIM6"/>
<dbReference type="EMBL" id="CP035758">
    <property type="protein sequence ID" value="QBD74925.1"/>
    <property type="molecule type" value="Genomic_DNA"/>
</dbReference>
<evidence type="ECO:0000256" key="3">
    <source>
        <dbReference type="ARBA" id="ARBA00022692"/>
    </source>
</evidence>
<keyword evidence="3 6" id="KW-0812">Transmembrane</keyword>
<dbReference type="Proteomes" id="UP000290365">
    <property type="component" value="Chromosome"/>
</dbReference>
<dbReference type="GO" id="GO:0005886">
    <property type="term" value="C:plasma membrane"/>
    <property type="evidence" value="ECO:0007669"/>
    <property type="project" value="UniProtKB-SubCell"/>
</dbReference>
<feature type="transmembrane region" description="Helical" evidence="6">
    <location>
        <begin position="654"/>
        <end position="676"/>
    </location>
</feature>
<accession>A0A4P6JIM6</accession>
<evidence type="ECO:0000313" key="9">
    <source>
        <dbReference type="Proteomes" id="UP000290365"/>
    </source>
</evidence>
<dbReference type="OrthoDB" id="1937696at2"/>
<keyword evidence="9" id="KW-1185">Reference proteome</keyword>
<sequence>MDAFSANFSAAAASRSSFKASLMLWHMWRAAMSWRNLVTKNMLRNMQRYLGYLLAATLAVMVFAMFTNFVDNPTVRSAPITETASQLLVVFRVLVALFAIFFVFYFHAALIRARNKEFGLLLTLGVTPRQIGRLIFYESLLIGLLALLIGIALGIMCAYFFQLAMLAILALPMTLPFAIPATTFLTTGIFFGIVFLLEACWISLHVTRSTPRVLLLGARTQQEPPVASWRSVLLGLLCLAAAYDMALQFSDSISFTMFPIIGLSIFGTYLLFGQCSVMLLNRLRQPGISGMRLLLLSRLSHRMSDYARMLTVVTVLNAVVLIGMGTIYGGLQVFEAQTVREVPFSFQLLSNLAHPAALTPEQVRHEIERQHFSLQAAAQTAFITANVRQGRHTVPALVMAYSSFARLQEVERLAHPDFTENQDNAHPLSSGSQGYISTPDARYSFSFQQCQLVVGKSAINLQLATKQVRVINLWYGIDDNDLTTNVVVVTDDLYAHLENSVPRTRRWQAYSYVLSNWQQSAPIATALHQRLPAVQQTLLTETVTNFNNGKQILSVMLFAAFFISCLFFLAAGSAIYFKLFTQQEEDRRQFHALKRIGFRRREAARLLNREFLLLFFLPLALSLVHSVVALLDLAHLLVSMSHTNQFSKLGIEALIMQAFVPVSLLYLVCFIAYFLVARISYLRRMQLAAA</sequence>